<feature type="signal peptide" evidence="2">
    <location>
        <begin position="1"/>
        <end position="20"/>
    </location>
</feature>
<dbReference type="InParanoid" id="G4U025"/>
<name>G4U025_SERID</name>
<organism evidence="3 4">
    <name type="scientific">Serendipita indica (strain DSM 11827)</name>
    <name type="common">Root endophyte fungus</name>
    <name type="synonym">Piriformospora indica</name>
    <dbReference type="NCBI Taxonomy" id="1109443"/>
    <lineage>
        <taxon>Eukaryota</taxon>
        <taxon>Fungi</taxon>
        <taxon>Dikarya</taxon>
        <taxon>Basidiomycota</taxon>
        <taxon>Agaricomycotina</taxon>
        <taxon>Agaricomycetes</taxon>
        <taxon>Sebacinales</taxon>
        <taxon>Serendipitaceae</taxon>
        <taxon>Serendipita</taxon>
    </lineage>
</organism>
<dbReference type="OrthoDB" id="9451547at2759"/>
<dbReference type="HOGENOM" id="CLU_2655404_0_0_1"/>
<reference evidence="3 4" key="1">
    <citation type="journal article" date="2011" name="PLoS Pathog.">
        <title>Endophytic Life Strategies Decoded by Genome and Transcriptome Analyses of the Mutualistic Root Symbiont Piriformospora indica.</title>
        <authorList>
            <person name="Zuccaro A."/>
            <person name="Lahrmann U."/>
            <person name="Guldener U."/>
            <person name="Langen G."/>
            <person name="Pfiffi S."/>
            <person name="Biedenkopf D."/>
            <person name="Wong P."/>
            <person name="Samans B."/>
            <person name="Grimm C."/>
            <person name="Basiewicz M."/>
            <person name="Murat C."/>
            <person name="Martin F."/>
            <person name="Kogel K.H."/>
        </authorList>
    </citation>
    <scope>NUCLEOTIDE SEQUENCE [LARGE SCALE GENOMIC DNA]</scope>
    <source>
        <strain evidence="3 4">DSM 11827</strain>
    </source>
</reference>
<dbReference type="AlphaFoldDB" id="G4U025"/>
<evidence type="ECO:0000313" key="3">
    <source>
        <dbReference type="EMBL" id="CCA76918.1"/>
    </source>
</evidence>
<accession>G4U025</accession>
<evidence type="ECO:0000313" key="4">
    <source>
        <dbReference type="Proteomes" id="UP000007148"/>
    </source>
</evidence>
<comment type="caution">
    <text evidence="3">The sequence shown here is derived from an EMBL/GenBank/DDBJ whole genome shotgun (WGS) entry which is preliminary data.</text>
</comment>
<keyword evidence="1" id="KW-1133">Transmembrane helix</keyword>
<evidence type="ECO:0000256" key="1">
    <source>
        <dbReference type="SAM" id="Phobius"/>
    </source>
</evidence>
<dbReference type="Proteomes" id="UP000007148">
    <property type="component" value="Unassembled WGS sequence"/>
</dbReference>
<protein>
    <submittedName>
        <fullName evidence="3">Uncharacterized protein</fullName>
    </submittedName>
</protein>
<keyword evidence="1" id="KW-0812">Transmembrane</keyword>
<keyword evidence="1" id="KW-0472">Membrane</keyword>
<dbReference type="EMBL" id="CAFZ01001106">
    <property type="protein sequence ID" value="CCA76918.1"/>
    <property type="molecule type" value="Genomic_DNA"/>
</dbReference>
<gene>
    <name evidence="3" type="ORF">PIIN_10901</name>
</gene>
<sequence length="76" mass="8153">MTAVPPALGMVAVFAALAEALVSESLGDLIGYTLFLLPPLYFIGRGITIVLALMTLATLPLDAYRDVAWSDFFPHI</sequence>
<feature type="transmembrane region" description="Helical" evidence="1">
    <location>
        <begin position="42"/>
        <end position="61"/>
    </location>
</feature>
<keyword evidence="4" id="KW-1185">Reference proteome</keyword>
<evidence type="ECO:0000256" key="2">
    <source>
        <dbReference type="SAM" id="SignalP"/>
    </source>
</evidence>
<keyword evidence="2" id="KW-0732">Signal</keyword>
<feature type="chain" id="PRO_5003469236" evidence="2">
    <location>
        <begin position="21"/>
        <end position="76"/>
    </location>
</feature>
<proteinExistence type="predicted"/>